<dbReference type="InterPro" id="IPR036875">
    <property type="entry name" value="Znf_CCHC_sf"/>
</dbReference>
<name>A0A151T8C7_CAJCA</name>
<evidence type="ECO:0000313" key="3">
    <source>
        <dbReference type="EMBL" id="KYP63309.1"/>
    </source>
</evidence>
<dbReference type="GO" id="GO:0008270">
    <property type="term" value="F:zinc ion binding"/>
    <property type="evidence" value="ECO:0007669"/>
    <property type="project" value="UniProtKB-KW"/>
</dbReference>
<proteinExistence type="predicted"/>
<dbReference type="Proteomes" id="UP000075243">
    <property type="component" value="Chromosome 7"/>
</dbReference>
<evidence type="ECO:0000313" key="4">
    <source>
        <dbReference type="Proteomes" id="UP000075243"/>
    </source>
</evidence>
<protein>
    <submittedName>
        <fullName evidence="3">Retrovirus-related Pol polyprotein from transposon TNT 1-94</fullName>
    </submittedName>
</protein>
<dbReference type="Gene3D" id="4.10.60.10">
    <property type="entry name" value="Zinc finger, CCHC-type"/>
    <property type="match status" value="1"/>
</dbReference>
<dbReference type="PROSITE" id="PS50158">
    <property type="entry name" value="ZF_CCHC"/>
    <property type="match status" value="1"/>
</dbReference>
<accession>A0A151T8C7</accession>
<feature type="domain" description="CCHC-type" evidence="2">
    <location>
        <begin position="201"/>
        <end position="217"/>
    </location>
</feature>
<dbReference type="Pfam" id="PF00098">
    <property type="entry name" value="zf-CCHC"/>
    <property type="match status" value="1"/>
</dbReference>
<keyword evidence="1" id="KW-0863">Zinc-finger</keyword>
<dbReference type="InterPro" id="IPR001878">
    <property type="entry name" value="Znf_CCHC"/>
</dbReference>
<evidence type="ECO:0000256" key="1">
    <source>
        <dbReference type="PROSITE-ProRule" id="PRU00047"/>
    </source>
</evidence>
<dbReference type="OMA" id="ERNKHIG"/>
<evidence type="ECO:0000259" key="2">
    <source>
        <dbReference type="PROSITE" id="PS50158"/>
    </source>
</evidence>
<sequence length="240" mass="27717">MNALLVHQGLDAALSDEAIMKVEERKRTKVLKKAYSAILLSLGDEVLREVAEEKTAMEIWKKLESLYLKRSLANRLYLKKRLYTLQMEEEKSLKKHVDDFNKIILDLKSIDVKIDDEDQAIILLSSLPKRFEHFVDTMLYGKASLIMAEVKATLNSKEIQRNGDSKGEQVAEGLFTRGRQEKKDFKQKKSSRSKSKGKNKRCFICDKEGHFKKDCPNRERSNERNKHIGDVAVLKMVIKC</sequence>
<dbReference type="Pfam" id="PF14223">
    <property type="entry name" value="Retrotran_gag_2"/>
    <property type="match status" value="1"/>
</dbReference>
<dbReference type="SMART" id="SM00343">
    <property type="entry name" value="ZnF_C2HC"/>
    <property type="match status" value="1"/>
</dbReference>
<dbReference type="Gramene" id="C.cajan_17365.t">
    <property type="protein sequence ID" value="C.cajan_17365.t.cds1"/>
    <property type="gene ID" value="C.cajan_17365"/>
</dbReference>
<dbReference type="PANTHER" id="PTHR47481">
    <property type="match status" value="1"/>
</dbReference>
<organism evidence="3 4">
    <name type="scientific">Cajanus cajan</name>
    <name type="common">Pigeon pea</name>
    <name type="synonym">Cajanus indicus</name>
    <dbReference type="NCBI Taxonomy" id="3821"/>
    <lineage>
        <taxon>Eukaryota</taxon>
        <taxon>Viridiplantae</taxon>
        <taxon>Streptophyta</taxon>
        <taxon>Embryophyta</taxon>
        <taxon>Tracheophyta</taxon>
        <taxon>Spermatophyta</taxon>
        <taxon>Magnoliopsida</taxon>
        <taxon>eudicotyledons</taxon>
        <taxon>Gunneridae</taxon>
        <taxon>Pentapetalae</taxon>
        <taxon>rosids</taxon>
        <taxon>fabids</taxon>
        <taxon>Fabales</taxon>
        <taxon>Fabaceae</taxon>
        <taxon>Papilionoideae</taxon>
        <taxon>50 kb inversion clade</taxon>
        <taxon>NPAAA clade</taxon>
        <taxon>indigoferoid/millettioid clade</taxon>
        <taxon>Phaseoleae</taxon>
        <taxon>Cajanus</taxon>
    </lineage>
</organism>
<keyword evidence="1" id="KW-0479">Metal-binding</keyword>
<reference evidence="3 4" key="1">
    <citation type="journal article" date="2012" name="Nat. Biotechnol.">
        <title>Draft genome sequence of pigeonpea (Cajanus cajan), an orphan legume crop of resource-poor farmers.</title>
        <authorList>
            <person name="Varshney R.K."/>
            <person name="Chen W."/>
            <person name="Li Y."/>
            <person name="Bharti A.K."/>
            <person name="Saxena R.K."/>
            <person name="Schlueter J.A."/>
            <person name="Donoghue M.T."/>
            <person name="Azam S."/>
            <person name="Fan G."/>
            <person name="Whaley A.M."/>
            <person name="Farmer A.D."/>
            <person name="Sheridan J."/>
            <person name="Iwata A."/>
            <person name="Tuteja R."/>
            <person name="Penmetsa R.V."/>
            <person name="Wu W."/>
            <person name="Upadhyaya H.D."/>
            <person name="Yang S.P."/>
            <person name="Shah T."/>
            <person name="Saxena K.B."/>
            <person name="Michael T."/>
            <person name="McCombie W.R."/>
            <person name="Yang B."/>
            <person name="Zhang G."/>
            <person name="Yang H."/>
            <person name="Wang J."/>
            <person name="Spillane C."/>
            <person name="Cook D.R."/>
            <person name="May G.D."/>
            <person name="Xu X."/>
            <person name="Jackson S.A."/>
        </authorList>
    </citation>
    <scope>NUCLEOTIDE SEQUENCE [LARGE SCALE GENOMIC DNA]</scope>
    <source>
        <strain evidence="4">cv. Asha</strain>
    </source>
</reference>
<dbReference type="PANTHER" id="PTHR47481:SF7">
    <property type="entry name" value="CCHC-TYPE DOMAIN-CONTAINING PROTEIN"/>
    <property type="match status" value="1"/>
</dbReference>
<dbReference type="EMBL" id="CM003609">
    <property type="protein sequence ID" value="KYP63309.1"/>
    <property type="molecule type" value="Genomic_DNA"/>
</dbReference>
<keyword evidence="4" id="KW-1185">Reference proteome</keyword>
<keyword evidence="1" id="KW-0862">Zinc</keyword>
<dbReference type="SUPFAM" id="SSF57756">
    <property type="entry name" value="Retrovirus zinc finger-like domains"/>
    <property type="match status" value="1"/>
</dbReference>
<dbReference type="AlphaFoldDB" id="A0A151T8C7"/>
<dbReference type="GO" id="GO:0003676">
    <property type="term" value="F:nucleic acid binding"/>
    <property type="evidence" value="ECO:0007669"/>
    <property type="project" value="InterPro"/>
</dbReference>
<gene>
    <name evidence="3" type="ORF">KK1_017878</name>
</gene>